<dbReference type="STRING" id="555088.DealDRAFT_0879"/>
<dbReference type="Proteomes" id="UP000006443">
    <property type="component" value="Unassembled WGS sequence"/>
</dbReference>
<reference evidence="2 3" key="1">
    <citation type="submission" date="2009-02" db="EMBL/GenBank/DDBJ databases">
        <title>Sequencing of the draft genome and assembly of Dethiobacter alkaliphilus AHT 1.</title>
        <authorList>
            <consortium name="US DOE Joint Genome Institute (JGI-PGF)"/>
            <person name="Lucas S."/>
            <person name="Copeland A."/>
            <person name="Lapidus A."/>
            <person name="Glavina del Rio T."/>
            <person name="Dalin E."/>
            <person name="Tice H."/>
            <person name="Bruce D."/>
            <person name="Goodwin L."/>
            <person name="Pitluck S."/>
            <person name="Larimer F."/>
            <person name="Land M.L."/>
            <person name="Hauser L."/>
            <person name="Muyzer G."/>
        </authorList>
    </citation>
    <scope>NUCLEOTIDE SEQUENCE [LARGE SCALE GENOMIC DNA]</scope>
    <source>
        <strain evidence="2 3">AHT 1</strain>
    </source>
</reference>
<protein>
    <submittedName>
        <fullName evidence="2">Uncharacterized protein</fullName>
    </submittedName>
</protein>
<feature type="signal peptide" evidence="1">
    <location>
        <begin position="1"/>
        <end position="20"/>
    </location>
</feature>
<dbReference type="EMBL" id="ACJM01000003">
    <property type="protein sequence ID" value="EEG78464.1"/>
    <property type="molecule type" value="Genomic_DNA"/>
</dbReference>
<keyword evidence="3" id="KW-1185">Reference proteome</keyword>
<organism evidence="2 3">
    <name type="scientific">Dethiobacter alkaliphilus AHT 1</name>
    <dbReference type="NCBI Taxonomy" id="555088"/>
    <lineage>
        <taxon>Bacteria</taxon>
        <taxon>Bacillati</taxon>
        <taxon>Bacillota</taxon>
        <taxon>Dethiobacteria</taxon>
        <taxon>Dethiobacterales</taxon>
        <taxon>Dethiobacteraceae</taxon>
        <taxon>Dethiobacter</taxon>
    </lineage>
</organism>
<evidence type="ECO:0000313" key="3">
    <source>
        <dbReference type="Proteomes" id="UP000006443"/>
    </source>
</evidence>
<dbReference type="Gene3D" id="3.90.10.10">
    <property type="entry name" value="Cytochrome C3"/>
    <property type="match status" value="1"/>
</dbReference>
<accession>C0GEH0</accession>
<feature type="chain" id="PRO_5038652168" evidence="1">
    <location>
        <begin position="21"/>
        <end position="86"/>
    </location>
</feature>
<dbReference type="AlphaFoldDB" id="C0GEH0"/>
<name>C0GEH0_DETAL</name>
<sequence length="86" mass="9124">MNAKKWMVLVVALLLMAAFAVGCGDNGNVDNGNDNGNDVVAGPSFGHGTEAPYDDCMACHGDIAEDHEANYGADYEDRCMDCHEAL</sequence>
<proteinExistence type="predicted"/>
<gene>
    <name evidence="2" type="ORF">DealDRAFT_0879</name>
</gene>
<comment type="caution">
    <text evidence="2">The sequence shown here is derived from an EMBL/GenBank/DDBJ whole genome shotgun (WGS) entry which is preliminary data.</text>
</comment>
<dbReference type="SUPFAM" id="SSF48695">
    <property type="entry name" value="Multiheme cytochromes"/>
    <property type="match status" value="1"/>
</dbReference>
<dbReference type="RefSeq" id="WP_008515225.1">
    <property type="nucleotide sequence ID" value="NZ_ACJM01000003.1"/>
</dbReference>
<evidence type="ECO:0000313" key="2">
    <source>
        <dbReference type="EMBL" id="EEG78464.1"/>
    </source>
</evidence>
<evidence type="ECO:0000256" key="1">
    <source>
        <dbReference type="SAM" id="SignalP"/>
    </source>
</evidence>
<dbReference type="InterPro" id="IPR036280">
    <property type="entry name" value="Multihaem_cyt_sf"/>
</dbReference>
<keyword evidence="1" id="KW-0732">Signal</keyword>
<dbReference type="PROSITE" id="PS51257">
    <property type="entry name" value="PROKAR_LIPOPROTEIN"/>
    <property type="match status" value="1"/>
</dbReference>